<dbReference type="EMBL" id="QWIK01002180">
    <property type="protein sequence ID" value="RMX90231.1"/>
    <property type="molecule type" value="Genomic_DNA"/>
</dbReference>
<evidence type="ECO:0000313" key="2">
    <source>
        <dbReference type="EMBL" id="RMX71880.1"/>
    </source>
</evidence>
<dbReference type="EMBL" id="QWIJ01002467">
    <property type="protein sequence ID" value="RMX71880.1"/>
    <property type="molecule type" value="Genomic_DNA"/>
</dbReference>
<dbReference type="EMBL" id="QWIM01002415">
    <property type="protein sequence ID" value="RMY13607.1"/>
    <property type="molecule type" value="Genomic_DNA"/>
</dbReference>
<evidence type="ECO:0000313" key="5">
    <source>
        <dbReference type="EMBL" id="RMY25118.1"/>
    </source>
</evidence>
<proteinExistence type="predicted"/>
<dbReference type="Proteomes" id="UP000276864">
    <property type="component" value="Unassembled WGS sequence"/>
</dbReference>
<evidence type="ECO:0000313" key="6">
    <source>
        <dbReference type="Proteomes" id="UP000271337"/>
    </source>
</evidence>
<evidence type="ECO:0000313" key="4">
    <source>
        <dbReference type="EMBL" id="RMY13607.1"/>
    </source>
</evidence>
<gene>
    <name evidence="4" type="ORF">D0866_14049</name>
    <name evidence="5" type="ORF">D0867_00928</name>
    <name evidence="3" type="ORF">D0868_14549</name>
    <name evidence="2" type="ORF">D0869_15183</name>
</gene>
<dbReference type="Proteomes" id="UP000282582">
    <property type="component" value="Unassembled WGS sequence"/>
</dbReference>
<evidence type="ECO:0000313" key="7">
    <source>
        <dbReference type="Proteomes" id="UP000276864"/>
    </source>
</evidence>
<comment type="caution">
    <text evidence="2">The sequence shown here is derived from an EMBL/GenBank/DDBJ whole genome shotgun (WGS) entry which is preliminary data.</text>
</comment>
<dbReference type="EMBL" id="QWIL01000048">
    <property type="protein sequence ID" value="RMY25118.1"/>
    <property type="molecule type" value="Genomic_DNA"/>
</dbReference>
<accession>A0A3M6W0Z9</accession>
<sequence length="354" mass="39228">MYAVPMQVDILALLHHQQRFYNHELGRTHQVLSKLYSRLAQAEQILSEREQRALTRKDKKKQQWTKSVARVAVRKWERQQAELHEYLRQCNELINSYGQVAQPPMSAVTMDGGWHLPQTPWTAHLPSSPWSDAFGYPLSPNTMYSPVAANPWNYSAQPTGMGLNPNDGGGTQRPGPQYWDLSMLREREQPSPEESLADSGFHEPAATNGEQPLSVLSAVDNDTNHVYVHELLSASTNGGDRAVPAIRPSAGVQRSNSGSSEKDELPCLLSSPTSPAKMGAEAAGGWHKRRYSENAIQLIESRLSRSSHSQRGKSVDLVPHFSSQTIRIAPDVPTEDSEPVVDENFGPAVSTGDY</sequence>
<evidence type="ECO:0000313" key="9">
    <source>
        <dbReference type="Proteomes" id="UP000282582"/>
    </source>
</evidence>
<evidence type="ECO:0000256" key="1">
    <source>
        <dbReference type="SAM" id="MobiDB-lite"/>
    </source>
</evidence>
<name>A0A3M6W0Z9_HORWE</name>
<feature type="region of interest" description="Disordered" evidence="1">
    <location>
        <begin position="332"/>
        <end position="354"/>
    </location>
</feature>
<evidence type="ECO:0000313" key="3">
    <source>
        <dbReference type="EMBL" id="RMX90231.1"/>
    </source>
</evidence>
<dbReference type="AlphaFoldDB" id="A0A3M6W0Z9"/>
<dbReference type="OrthoDB" id="3914899at2759"/>
<organism evidence="2 8">
    <name type="scientific">Hortaea werneckii</name>
    <name type="common">Black yeast</name>
    <name type="synonym">Cladosporium werneckii</name>
    <dbReference type="NCBI Taxonomy" id="91943"/>
    <lineage>
        <taxon>Eukaryota</taxon>
        <taxon>Fungi</taxon>
        <taxon>Dikarya</taxon>
        <taxon>Ascomycota</taxon>
        <taxon>Pezizomycotina</taxon>
        <taxon>Dothideomycetes</taxon>
        <taxon>Dothideomycetidae</taxon>
        <taxon>Mycosphaerellales</taxon>
        <taxon>Teratosphaeriaceae</taxon>
        <taxon>Hortaea</taxon>
    </lineage>
</organism>
<feature type="region of interest" description="Disordered" evidence="1">
    <location>
        <begin position="186"/>
        <end position="208"/>
    </location>
</feature>
<protein>
    <submittedName>
        <fullName evidence="2">Uncharacterized protein</fullName>
    </submittedName>
</protein>
<dbReference type="Proteomes" id="UP000271337">
    <property type="component" value="Unassembled WGS sequence"/>
</dbReference>
<dbReference type="VEuPathDB" id="FungiDB:BTJ68_03494"/>
<reference evidence="6 7" key="1">
    <citation type="journal article" date="2018" name="BMC Genomics">
        <title>Genomic evidence for intraspecific hybridization in a clonal and extremely halotolerant yeast.</title>
        <authorList>
            <person name="Gostincar C."/>
            <person name="Stajich J.E."/>
            <person name="Zupancic J."/>
            <person name="Zalar P."/>
            <person name="Gunde-Cimerman N."/>
        </authorList>
    </citation>
    <scope>NUCLEOTIDE SEQUENCE [LARGE SCALE GENOMIC DNA]</scope>
    <source>
        <strain evidence="4 7">EXF-6651</strain>
        <strain evidence="3 9">EXF-6654</strain>
        <strain evidence="2 8">EXF-6656</strain>
        <strain evidence="5 6">EXF-6669</strain>
    </source>
</reference>
<feature type="region of interest" description="Disordered" evidence="1">
    <location>
        <begin position="248"/>
        <end position="286"/>
    </location>
</feature>
<dbReference type="Proteomes" id="UP000281245">
    <property type="component" value="Unassembled WGS sequence"/>
</dbReference>
<evidence type="ECO:0000313" key="8">
    <source>
        <dbReference type="Proteomes" id="UP000281245"/>
    </source>
</evidence>